<name>A0A8B8MUT0_9MYRT</name>
<sequence>MSVKQPTRSRRRLFSCVLGLFEIHYDPIRSLTHSSILLGIELCRRDFFSKSQVMIDESFMGPILQHPNPFFLCLGLGGKVKQLQHLFREIRESLPQVQQLASLLHLHRKMAMTMERCVTGIYLLVLKPSELLSCSKKFKRIRTEHG</sequence>
<gene>
    <name evidence="2" type="primary">LOC115727713</name>
</gene>
<dbReference type="KEGG" id="rarg:115727713"/>
<dbReference type="Proteomes" id="UP000827889">
    <property type="component" value="Chromosome 11"/>
</dbReference>
<accession>A0A8B8MUT0</accession>
<evidence type="ECO:0000313" key="2">
    <source>
        <dbReference type="RefSeq" id="XP_030513842.1"/>
    </source>
</evidence>
<dbReference type="RefSeq" id="XP_030513842.1">
    <property type="nucleotide sequence ID" value="XM_030657982.2"/>
</dbReference>
<protein>
    <submittedName>
        <fullName evidence="2">Uncharacterized protein LOC115727713</fullName>
    </submittedName>
</protein>
<reference evidence="2" key="1">
    <citation type="submission" date="2025-08" db="UniProtKB">
        <authorList>
            <consortium name="RefSeq"/>
        </authorList>
    </citation>
    <scope>IDENTIFICATION</scope>
    <source>
        <tissue evidence="2">Leaf</tissue>
    </source>
</reference>
<proteinExistence type="predicted"/>
<organism evidence="1 2">
    <name type="scientific">Rhodamnia argentea</name>
    <dbReference type="NCBI Taxonomy" id="178133"/>
    <lineage>
        <taxon>Eukaryota</taxon>
        <taxon>Viridiplantae</taxon>
        <taxon>Streptophyta</taxon>
        <taxon>Embryophyta</taxon>
        <taxon>Tracheophyta</taxon>
        <taxon>Spermatophyta</taxon>
        <taxon>Magnoliopsida</taxon>
        <taxon>eudicotyledons</taxon>
        <taxon>Gunneridae</taxon>
        <taxon>Pentapetalae</taxon>
        <taxon>rosids</taxon>
        <taxon>malvids</taxon>
        <taxon>Myrtales</taxon>
        <taxon>Myrtaceae</taxon>
        <taxon>Myrtoideae</taxon>
        <taxon>Myrteae</taxon>
        <taxon>Australasian group</taxon>
        <taxon>Rhodamnia</taxon>
    </lineage>
</organism>
<dbReference type="GeneID" id="115727713"/>
<keyword evidence="1" id="KW-1185">Reference proteome</keyword>
<dbReference type="OrthoDB" id="1747292at2759"/>
<evidence type="ECO:0000313" key="1">
    <source>
        <dbReference type="Proteomes" id="UP000827889"/>
    </source>
</evidence>
<dbReference type="AlphaFoldDB" id="A0A8B8MUT0"/>